<dbReference type="EMBL" id="CAUOFW020000970">
    <property type="protein sequence ID" value="CAK9139542.1"/>
    <property type="molecule type" value="Genomic_DNA"/>
</dbReference>
<dbReference type="InterPro" id="IPR023214">
    <property type="entry name" value="HAD_sf"/>
</dbReference>
<organism evidence="2 3">
    <name type="scientific">Ilex paraguariensis</name>
    <name type="common">yerba mate</name>
    <dbReference type="NCBI Taxonomy" id="185542"/>
    <lineage>
        <taxon>Eukaryota</taxon>
        <taxon>Viridiplantae</taxon>
        <taxon>Streptophyta</taxon>
        <taxon>Embryophyta</taxon>
        <taxon>Tracheophyta</taxon>
        <taxon>Spermatophyta</taxon>
        <taxon>Magnoliopsida</taxon>
        <taxon>eudicotyledons</taxon>
        <taxon>Gunneridae</taxon>
        <taxon>Pentapetalae</taxon>
        <taxon>asterids</taxon>
        <taxon>campanulids</taxon>
        <taxon>Aquifoliales</taxon>
        <taxon>Aquifoliaceae</taxon>
        <taxon>Ilex</taxon>
    </lineage>
</organism>
<keyword evidence="1" id="KW-0732">Signal</keyword>
<dbReference type="Pfam" id="PF03767">
    <property type="entry name" value="Acid_phosphat_B"/>
    <property type="match status" value="1"/>
</dbReference>
<dbReference type="InterPro" id="IPR036412">
    <property type="entry name" value="HAD-like_sf"/>
</dbReference>
<keyword evidence="3" id="KW-1185">Reference proteome</keyword>
<dbReference type="Gene3D" id="3.40.50.1000">
    <property type="entry name" value="HAD superfamily/HAD-like"/>
    <property type="match status" value="1"/>
</dbReference>
<dbReference type="Proteomes" id="UP001642360">
    <property type="component" value="Unassembled WGS sequence"/>
</dbReference>
<evidence type="ECO:0008006" key="4">
    <source>
        <dbReference type="Google" id="ProtNLM"/>
    </source>
</evidence>
<gene>
    <name evidence="2" type="ORF">ILEXP_LOCUS6935</name>
</gene>
<proteinExistence type="predicted"/>
<protein>
    <recommendedName>
        <fullName evidence="4">Acid phosphatase 1</fullName>
    </recommendedName>
</protein>
<accession>A0ABC8RBV8</accession>
<dbReference type="PANTHER" id="PTHR31284:SF24">
    <property type="entry name" value="ACID PHOSPHATASE"/>
    <property type="match status" value="1"/>
</dbReference>
<dbReference type="PANTHER" id="PTHR31284">
    <property type="entry name" value="ACID PHOSPHATASE-LIKE PROTEIN"/>
    <property type="match status" value="1"/>
</dbReference>
<dbReference type="InterPro" id="IPR005519">
    <property type="entry name" value="Acid_phosphat_B-like"/>
</dbReference>
<reference evidence="2 3" key="1">
    <citation type="submission" date="2024-02" db="EMBL/GenBank/DDBJ databases">
        <authorList>
            <person name="Vignale AGUSTIN F."/>
            <person name="Sosa J E."/>
            <person name="Modenutti C."/>
        </authorList>
    </citation>
    <scope>NUCLEOTIDE SEQUENCE [LARGE SCALE GENOMIC DNA]</scope>
</reference>
<sequence>MNMELHNIREFEVVPQECVDYIGNTSCGLKKDGFDAWAFDVDDTLLSIVPYQKKHDFGGEKLNWTSLEEWMSKGKGPALEHSLKLFNVLKDLGVQIILVSSRREHLRSTTIDNIVNVGYHGWTSPILRGPSDELKQVQQYKAGVRRKLIGSGYRIWGSRRQVEGYRRTSKHTMDVLASQFSILRCPKDCRFSIDHIVT</sequence>
<dbReference type="SUPFAM" id="SSF56784">
    <property type="entry name" value="HAD-like"/>
    <property type="match status" value="1"/>
</dbReference>
<comment type="caution">
    <text evidence="2">The sequence shown here is derived from an EMBL/GenBank/DDBJ whole genome shotgun (WGS) entry which is preliminary data.</text>
</comment>
<dbReference type="AlphaFoldDB" id="A0ABC8RBV8"/>
<name>A0ABC8RBV8_9AQUA</name>
<evidence type="ECO:0000256" key="1">
    <source>
        <dbReference type="ARBA" id="ARBA00022729"/>
    </source>
</evidence>
<evidence type="ECO:0000313" key="2">
    <source>
        <dbReference type="EMBL" id="CAK9139542.1"/>
    </source>
</evidence>
<evidence type="ECO:0000313" key="3">
    <source>
        <dbReference type="Proteomes" id="UP001642360"/>
    </source>
</evidence>